<dbReference type="Gene3D" id="3.30.70.270">
    <property type="match status" value="1"/>
</dbReference>
<dbReference type="PROSITE" id="PS50883">
    <property type="entry name" value="EAL"/>
    <property type="match status" value="1"/>
</dbReference>
<dbReference type="Pfam" id="PF00563">
    <property type="entry name" value="EAL"/>
    <property type="match status" value="1"/>
</dbReference>
<dbReference type="Proteomes" id="UP000184774">
    <property type="component" value="Unassembled WGS sequence"/>
</dbReference>
<feature type="transmembrane region" description="Helical" evidence="1">
    <location>
        <begin position="80"/>
        <end position="100"/>
    </location>
</feature>
<keyword evidence="5" id="KW-0378">Hydrolase</keyword>
<proteinExistence type="predicted"/>
<dbReference type="InterPro" id="IPR035919">
    <property type="entry name" value="EAL_sf"/>
</dbReference>
<dbReference type="NCBIfam" id="TIGR00254">
    <property type="entry name" value="GGDEF"/>
    <property type="match status" value="1"/>
</dbReference>
<dbReference type="EC" id="3.1.4.52" evidence="5"/>
<dbReference type="EMBL" id="FSSB01000016">
    <property type="protein sequence ID" value="SIO94735.1"/>
    <property type="molecule type" value="Genomic_DNA"/>
</dbReference>
<dbReference type="InterPro" id="IPR043128">
    <property type="entry name" value="Rev_trsase/Diguanyl_cyclase"/>
</dbReference>
<evidence type="ECO:0000256" key="1">
    <source>
        <dbReference type="SAM" id="Phobius"/>
    </source>
</evidence>
<name>A0A1N6M5P1_9VIBR</name>
<dbReference type="SMART" id="SM00052">
    <property type="entry name" value="EAL"/>
    <property type="match status" value="1"/>
</dbReference>
<protein>
    <submittedName>
        <fullName evidence="5">Cyclic di-GMP phosphodiesterase Gmr</fullName>
        <ecNumber evidence="5">3.1.4.52</ecNumber>
    </submittedName>
</protein>
<gene>
    <name evidence="5" type="primary">gmr_3</name>
    <name evidence="5" type="ORF">VSP9026_02465</name>
    <name evidence="4" type="ORF">Vspart_02197</name>
</gene>
<dbReference type="SMART" id="SM00267">
    <property type="entry name" value="GGDEF"/>
    <property type="match status" value="1"/>
</dbReference>
<dbReference type="InterPro" id="IPR001633">
    <property type="entry name" value="EAL_dom"/>
</dbReference>
<keyword evidence="1" id="KW-0472">Membrane</keyword>
<organism evidence="5 6">
    <name type="scientific">Vibrio spartinae</name>
    <dbReference type="NCBI Taxonomy" id="1918945"/>
    <lineage>
        <taxon>Bacteria</taxon>
        <taxon>Pseudomonadati</taxon>
        <taxon>Pseudomonadota</taxon>
        <taxon>Gammaproteobacteria</taxon>
        <taxon>Vibrionales</taxon>
        <taxon>Vibrionaceae</taxon>
        <taxon>Vibrio</taxon>
    </lineage>
</organism>
<accession>A0A1N6M5P1</accession>
<evidence type="ECO:0000259" key="3">
    <source>
        <dbReference type="PROSITE" id="PS50887"/>
    </source>
</evidence>
<dbReference type="InterPro" id="IPR000160">
    <property type="entry name" value="GGDEF_dom"/>
</dbReference>
<dbReference type="CDD" id="cd01949">
    <property type="entry name" value="GGDEF"/>
    <property type="match status" value="1"/>
</dbReference>
<evidence type="ECO:0000259" key="2">
    <source>
        <dbReference type="PROSITE" id="PS50883"/>
    </source>
</evidence>
<dbReference type="AlphaFoldDB" id="A0A1N6M5P1"/>
<keyword evidence="1" id="KW-1133">Transmembrane helix</keyword>
<reference evidence="4" key="2">
    <citation type="submission" date="2019-11" db="EMBL/GenBank/DDBJ databases">
        <authorList>
            <person name="January G."/>
            <person name="Bunk B."/>
        </authorList>
    </citation>
    <scope>NUCLEOTIDE SEQUENCE</scope>
    <source>
        <strain evidence="4">3.6</strain>
    </source>
</reference>
<feature type="transmembrane region" description="Helical" evidence="1">
    <location>
        <begin position="17"/>
        <end position="35"/>
    </location>
</feature>
<dbReference type="InterPro" id="IPR050706">
    <property type="entry name" value="Cyclic-di-GMP_PDE-like"/>
</dbReference>
<sequence length="552" mass="62594">MPIGGCWTLHRWGLCMVMKYIASANIAVGIFLLIYSMKPTYQIGRTVQASRWKILITLLSIFVLGYLAMLITLVDRPMNTSLLTISLILLGTSLFIALVISQSRNILYQLNRSAQDEQYHSLHDSLTSLANRKYLLSSLQSLVQSKQWFSLLLIDLNNFKQINDGLGHYFGDKFLISVANLLQENTKQYGRLYRMGGDEFALILLGNDDDTILSVVDAIHDALHAPVKVMTYSMKTSASVGITKYPHNGHEVSNLLKQADLAMYDSKKKHKSYTFYHDQLGSDSYKKLKLSIKLAEALKNDVFELHYQPIIRSQTQGIASLEALLRWPQEDGSFIEPGDFIPIAEKSALISVLTQWVIHRAAQDLNVLRAHGFHGSLHINLSAKDFQDDEVVEQLRALLHAGQVQTDDLVFEITESAVFEDIEKAKCMINKIHALGFQFSMDDFGIGYSSLVILRELPISQIKIDRSFVSEYHQKESNRTIIYALIRLAQDLNLSVVAEGVEVCSVEQALGKIGCHYTQGFLRFPPEPLHHLLYNEQFRKYLEPMLPERPQQ</sequence>
<feature type="domain" description="GGDEF" evidence="3">
    <location>
        <begin position="147"/>
        <end position="279"/>
    </location>
</feature>
<feature type="transmembrane region" description="Helical" evidence="1">
    <location>
        <begin position="55"/>
        <end position="74"/>
    </location>
</feature>
<reference evidence="4 7" key="3">
    <citation type="journal article" date="2020" name="J. Nat. Prod.">
        <title>Genomics-Metabolomics Profiling Disclosed Marine Vibrio spartinae 3.6 as a Producer of a New Branched Side Chain Prodigiosin.</title>
        <authorList>
            <person name="Vitale G.A."/>
            <person name="Sciarretta M."/>
            <person name="Palma Esposito F."/>
            <person name="January G.G."/>
            <person name="Giaccio M."/>
            <person name="Bunk B."/>
            <person name="Sproer C."/>
            <person name="Bajerski F."/>
            <person name="Power D."/>
            <person name="Festa C."/>
            <person name="Monti M.C."/>
            <person name="D'Auria M.V."/>
            <person name="de Pascale D."/>
        </authorList>
    </citation>
    <scope>NUCLEOTIDE SEQUENCE [LARGE SCALE GENOMIC DNA]</scope>
    <source>
        <strain evidence="4 7">3.6</strain>
    </source>
</reference>
<dbReference type="EMBL" id="CP046268">
    <property type="protein sequence ID" value="QMV14921.1"/>
    <property type="molecule type" value="Genomic_DNA"/>
</dbReference>
<evidence type="ECO:0000313" key="6">
    <source>
        <dbReference type="Proteomes" id="UP000184774"/>
    </source>
</evidence>
<dbReference type="Gene3D" id="3.20.20.450">
    <property type="entry name" value="EAL domain"/>
    <property type="match status" value="1"/>
</dbReference>
<keyword evidence="1" id="KW-0812">Transmembrane</keyword>
<reference evidence="5 6" key="1">
    <citation type="submission" date="2016-12" db="EMBL/GenBank/DDBJ databases">
        <authorList>
            <person name="Song W.-J."/>
            <person name="Kurnit D.M."/>
        </authorList>
    </citation>
    <scope>NUCLEOTIDE SEQUENCE [LARGE SCALE GENOMIC DNA]</scope>
    <source>
        <strain evidence="5 6">CECT 9026</strain>
    </source>
</reference>
<dbReference type="GO" id="GO:0071111">
    <property type="term" value="F:cyclic-guanylate-specific phosphodiesterase activity"/>
    <property type="evidence" value="ECO:0007669"/>
    <property type="project" value="UniProtKB-EC"/>
</dbReference>
<dbReference type="PANTHER" id="PTHR33121">
    <property type="entry name" value="CYCLIC DI-GMP PHOSPHODIESTERASE PDEF"/>
    <property type="match status" value="1"/>
</dbReference>
<dbReference type="SUPFAM" id="SSF55073">
    <property type="entry name" value="Nucleotide cyclase"/>
    <property type="match status" value="1"/>
</dbReference>
<evidence type="ECO:0000313" key="7">
    <source>
        <dbReference type="Proteomes" id="UP000515264"/>
    </source>
</evidence>
<feature type="domain" description="EAL" evidence="2">
    <location>
        <begin position="287"/>
        <end position="540"/>
    </location>
</feature>
<dbReference type="Proteomes" id="UP000515264">
    <property type="component" value="Chromosome 1"/>
</dbReference>
<keyword evidence="7" id="KW-1185">Reference proteome</keyword>
<dbReference type="Pfam" id="PF00990">
    <property type="entry name" value="GGDEF"/>
    <property type="match status" value="1"/>
</dbReference>
<evidence type="ECO:0000313" key="4">
    <source>
        <dbReference type="EMBL" id="QMV14921.1"/>
    </source>
</evidence>
<dbReference type="InterPro" id="IPR029787">
    <property type="entry name" value="Nucleotide_cyclase"/>
</dbReference>
<dbReference type="SUPFAM" id="SSF141868">
    <property type="entry name" value="EAL domain-like"/>
    <property type="match status" value="1"/>
</dbReference>
<evidence type="ECO:0000313" key="5">
    <source>
        <dbReference type="EMBL" id="SIO94735.1"/>
    </source>
</evidence>
<dbReference type="PROSITE" id="PS50887">
    <property type="entry name" value="GGDEF"/>
    <property type="match status" value="1"/>
</dbReference>
<dbReference type="CDD" id="cd01948">
    <property type="entry name" value="EAL"/>
    <property type="match status" value="1"/>
</dbReference>
<dbReference type="PANTHER" id="PTHR33121:SF79">
    <property type="entry name" value="CYCLIC DI-GMP PHOSPHODIESTERASE PDED-RELATED"/>
    <property type="match status" value="1"/>
</dbReference>